<evidence type="ECO:0000256" key="1">
    <source>
        <dbReference type="SAM" id="MobiDB-lite"/>
    </source>
</evidence>
<keyword evidence="2" id="KW-0472">Membrane</keyword>
<accession>A0A9D1WG18</accession>
<reference evidence="4" key="2">
    <citation type="submission" date="2021-04" db="EMBL/GenBank/DDBJ databases">
        <authorList>
            <person name="Gilroy R."/>
        </authorList>
    </citation>
    <scope>NUCLEOTIDE SEQUENCE</scope>
    <source>
        <strain evidence="4">ChiSjej1B19-8411</strain>
    </source>
</reference>
<keyword evidence="2" id="KW-0812">Transmembrane</keyword>
<proteinExistence type="predicted"/>
<dbReference type="EMBL" id="DXEX01000042">
    <property type="protein sequence ID" value="HIX58395.1"/>
    <property type="molecule type" value="Genomic_DNA"/>
</dbReference>
<evidence type="ECO:0000256" key="3">
    <source>
        <dbReference type="SAM" id="SignalP"/>
    </source>
</evidence>
<evidence type="ECO:0000256" key="2">
    <source>
        <dbReference type="SAM" id="Phobius"/>
    </source>
</evidence>
<feature type="chain" id="PRO_5038963441" description="CARDB domain-containing protein" evidence="3">
    <location>
        <begin position="22"/>
        <end position="417"/>
    </location>
</feature>
<feature type="transmembrane region" description="Helical" evidence="2">
    <location>
        <begin position="370"/>
        <end position="394"/>
    </location>
</feature>
<keyword evidence="2" id="KW-1133">Transmembrane helix</keyword>
<feature type="signal peptide" evidence="3">
    <location>
        <begin position="1"/>
        <end position="21"/>
    </location>
</feature>
<protein>
    <recommendedName>
        <fullName evidence="6">CARDB domain-containing protein</fullName>
    </recommendedName>
</protein>
<name>A0A9D1WG18_9FIRM</name>
<organism evidence="4 5">
    <name type="scientific">Candidatus Blautia gallistercoris</name>
    <dbReference type="NCBI Taxonomy" id="2838490"/>
    <lineage>
        <taxon>Bacteria</taxon>
        <taxon>Bacillati</taxon>
        <taxon>Bacillota</taxon>
        <taxon>Clostridia</taxon>
        <taxon>Lachnospirales</taxon>
        <taxon>Lachnospiraceae</taxon>
        <taxon>Blautia</taxon>
    </lineage>
</organism>
<feature type="compositionally biased region" description="Acidic residues" evidence="1">
    <location>
        <begin position="53"/>
        <end position="79"/>
    </location>
</feature>
<dbReference type="PANTHER" id="PTHR35902">
    <property type="entry name" value="S-LAYER DOMAIN-LIKE PROTEIN-RELATED"/>
    <property type="match status" value="1"/>
</dbReference>
<evidence type="ECO:0000313" key="5">
    <source>
        <dbReference type="Proteomes" id="UP000886817"/>
    </source>
</evidence>
<evidence type="ECO:0000313" key="4">
    <source>
        <dbReference type="EMBL" id="HIX58395.1"/>
    </source>
</evidence>
<evidence type="ECO:0008006" key="6">
    <source>
        <dbReference type="Google" id="ProtNLM"/>
    </source>
</evidence>
<comment type="caution">
    <text evidence="4">The sequence shown here is derived from an EMBL/GenBank/DDBJ whole genome shotgun (WGS) entry which is preliminary data.</text>
</comment>
<sequence length="417" mass="45399">MNNRRKRTWKNYMLAVLTAAAVMGTGSLQPSSVWGEAGDREGIASLDEEEVYREEMEGDFELETEDSPDSETVPEEGLPDEMTGIDAGAAAGEVWGSPAGGGGVQASDEEPVLHQPKLTLESWKITDDQPLLAGETREGVAVFRNQSRDRAVYNLEISLEWEAQGLGFGKTSYYYPSAAAGAALEVPVTIRVSSGAEQQDAVLRFSLEYEDDKGTACTGSEKVILDIRQKAEVQASGFFMEEQVCATDTLSKDIKVQNTGKAPVYNVQVTVEGGGIFARSPLFAGNLETGGQAEGTLLLYVGTRDMKEPGTAGEGTEEEKYGETRGTLLLTYEDADGNLYTKEEDFRTVIGPSRTVALSVEEEETKTNPWWISGLLLVIVLLAGLALWMFCLVVRSRKELADARVIREELYGEKEKG</sequence>
<dbReference type="AlphaFoldDB" id="A0A9D1WG18"/>
<dbReference type="Proteomes" id="UP000886817">
    <property type="component" value="Unassembled WGS sequence"/>
</dbReference>
<keyword evidence="3" id="KW-0732">Signal</keyword>
<gene>
    <name evidence="4" type="ORF">IAA45_01580</name>
</gene>
<reference evidence="4" key="1">
    <citation type="journal article" date="2021" name="PeerJ">
        <title>Extensive microbial diversity within the chicken gut microbiome revealed by metagenomics and culture.</title>
        <authorList>
            <person name="Gilroy R."/>
            <person name="Ravi A."/>
            <person name="Getino M."/>
            <person name="Pursley I."/>
            <person name="Horton D.L."/>
            <person name="Alikhan N.F."/>
            <person name="Baker D."/>
            <person name="Gharbi K."/>
            <person name="Hall N."/>
            <person name="Watson M."/>
            <person name="Adriaenssens E.M."/>
            <person name="Foster-Nyarko E."/>
            <person name="Jarju S."/>
            <person name="Secka A."/>
            <person name="Antonio M."/>
            <person name="Oren A."/>
            <person name="Chaudhuri R.R."/>
            <person name="La Ragione R."/>
            <person name="Hildebrand F."/>
            <person name="Pallen M.J."/>
        </authorList>
    </citation>
    <scope>NUCLEOTIDE SEQUENCE</scope>
    <source>
        <strain evidence="4">ChiSjej1B19-8411</strain>
    </source>
</reference>
<dbReference type="PANTHER" id="PTHR35902:SF6">
    <property type="entry name" value="CONSERVED WITHIN P. AEROPHILUM"/>
    <property type="match status" value="1"/>
</dbReference>
<feature type="region of interest" description="Disordered" evidence="1">
    <location>
        <begin position="53"/>
        <end position="83"/>
    </location>
</feature>